<keyword evidence="2 3" id="KW-0648">Protein biosynthesis</keyword>
<evidence type="ECO:0008006" key="10">
    <source>
        <dbReference type="Google" id="ProtNLM"/>
    </source>
</evidence>
<dbReference type="PANTHER" id="PTHR43986">
    <property type="entry name" value="ELONGATION FACTOR 1-GAMMA"/>
    <property type="match status" value="1"/>
</dbReference>
<dbReference type="eggNOG" id="KOG0867">
    <property type="taxonomic scope" value="Eukaryota"/>
</dbReference>
<feature type="region of interest" description="Disordered" evidence="4">
    <location>
        <begin position="217"/>
        <end position="262"/>
    </location>
</feature>
<dbReference type="RefSeq" id="XP_022465695.1">
    <property type="nucleotide sequence ID" value="XM_022609283.1"/>
</dbReference>
<dbReference type="EMBL" id="HE978321">
    <property type="protein sequence ID" value="CCK71450.1"/>
    <property type="molecule type" value="Genomic_DNA"/>
</dbReference>
<evidence type="ECO:0000259" key="6">
    <source>
        <dbReference type="PROSITE" id="PS50404"/>
    </source>
</evidence>
<reference evidence="9" key="2">
    <citation type="submission" date="2012-08" db="EMBL/GenBank/DDBJ databases">
        <title>Genome sequence of Kazachstania naganishii.</title>
        <authorList>
            <person name="Gordon J.L."/>
            <person name="Armisen D."/>
            <person name="Proux-Wera E."/>
            <person name="OhEigeartaigh S.S."/>
            <person name="Byrne K.P."/>
            <person name="Wolfe K.H."/>
        </authorList>
    </citation>
    <scope>NUCLEOTIDE SEQUENCE [LARGE SCALE GENOMIC DNA]</scope>
    <source>
        <strain evidence="9">ATCC MYA-139 / BCRC 22969 / CBS 8797 / CCRC 22969 / KCTC 17520 / NBRC 10181 / NCYC 3082</strain>
    </source>
</reference>
<keyword evidence="9" id="KW-1185">Reference proteome</keyword>
<dbReference type="InterPro" id="IPR004045">
    <property type="entry name" value="Glutathione_S-Trfase_N"/>
</dbReference>
<feature type="domain" description="EF-1-gamma C-terminal" evidence="5">
    <location>
        <begin position="258"/>
        <end position="419"/>
    </location>
</feature>
<dbReference type="STRING" id="1071383.J7R9B4"/>
<protein>
    <recommendedName>
        <fullName evidence="10">Elongation factor 1-gamma 1</fullName>
    </recommendedName>
</protein>
<dbReference type="SMART" id="SM01183">
    <property type="entry name" value="EF1G"/>
    <property type="match status" value="1"/>
</dbReference>
<name>J7R9B4_HUIN7</name>
<evidence type="ECO:0000313" key="9">
    <source>
        <dbReference type="Proteomes" id="UP000006310"/>
    </source>
</evidence>
<dbReference type="Gene3D" id="3.40.30.10">
    <property type="entry name" value="Glutaredoxin"/>
    <property type="match status" value="1"/>
</dbReference>
<dbReference type="CDD" id="cd03044">
    <property type="entry name" value="GST_N_EF1Bgamma"/>
    <property type="match status" value="1"/>
</dbReference>
<dbReference type="GO" id="GO:0005085">
    <property type="term" value="F:guanyl-nucleotide exchange factor activity"/>
    <property type="evidence" value="ECO:0007669"/>
    <property type="project" value="EnsemblFungi"/>
</dbReference>
<dbReference type="HOGENOM" id="CLU_011226_3_0_1"/>
<dbReference type="InterPro" id="IPR001662">
    <property type="entry name" value="EF1B_G_C"/>
</dbReference>
<dbReference type="SUPFAM" id="SSF52833">
    <property type="entry name" value="Thioredoxin-like"/>
    <property type="match status" value="1"/>
</dbReference>
<accession>J7R9B4</accession>
<sequence length="419" mass="47854">MSQGTLYVWATPRTNSCEAIVKAYGLDVEIVDVKAATVPEFVEKFPLGEVPAFLGPRGVKLTETSAILTYLIELLPERDQKVLFGVTPMEKIEVLQWFSRSNTNLWVSMAKVYLSCVGAWVYEETSVKGASQRIERFAKVFEERLTDHTFLVTENVTIADVHALGTWAFALGFGVVDLKFRDRYPALTRWFNTVRESPVCKEQYKAFQFAKEQVKFTPPPKAKGEKQQQGKKAKAKKEETKPKAKPAAEEQPAEAPKPKHPLASLPRATFVLDDWKRKYSNEDTRPVALPWFWEHFNSEEYSIWKVEYKYNDELTLTFMSNNLVGGFFNRLSASTKYMFGSLIVYGENNNNGIIGAVMIRGQDFKPAFDVAPDWESYSYTKLDPTKDEDKEFVNNMWAWDKPVVANGEQREIVDGKVLK</sequence>
<keyword evidence="1 3" id="KW-0251">Elongation factor</keyword>
<dbReference type="PROSITE" id="PS50405">
    <property type="entry name" value="GST_CTER"/>
    <property type="match status" value="1"/>
</dbReference>
<dbReference type="InterPro" id="IPR010987">
    <property type="entry name" value="Glutathione-S-Trfase_C-like"/>
</dbReference>
<evidence type="ECO:0000259" key="7">
    <source>
        <dbReference type="PROSITE" id="PS50405"/>
    </source>
</evidence>
<dbReference type="Gene3D" id="3.30.70.1010">
    <property type="entry name" value="Translation elongation factor EF1B, gamma chain, conserved domain"/>
    <property type="match status" value="1"/>
</dbReference>
<evidence type="ECO:0000256" key="2">
    <source>
        <dbReference type="ARBA" id="ARBA00022917"/>
    </source>
</evidence>
<dbReference type="AlphaFoldDB" id="J7R9B4"/>
<dbReference type="InterPro" id="IPR036433">
    <property type="entry name" value="EF1B_G_C_sf"/>
</dbReference>
<dbReference type="PROSITE" id="PS50404">
    <property type="entry name" value="GST_NTER"/>
    <property type="match status" value="1"/>
</dbReference>
<dbReference type="GO" id="GO:0010494">
    <property type="term" value="C:cytoplasmic stress granule"/>
    <property type="evidence" value="ECO:0007669"/>
    <property type="project" value="EnsemblFungi"/>
</dbReference>
<feature type="compositionally biased region" description="Basic and acidic residues" evidence="4">
    <location>
        <begin position="236"/>
        <end position="248"/>
    </location>
</feature>
<feature type="domain" description="GST C-terminal" evidence="7">
    <location>
        <begin position="87"/>
        <end position="219"/>
    </location>
</feature>
<dbReference type="InterPro" id="IPR040079">
    <property type="entry name" value="Glutathione_S-Trfase"/>
</dbReference>
<dbReference type="GeneID" id="34527182"/>
<dbReference type="GO" id="GO:0003746">
    <property type="term" value="F:translation elongation factor activity"/>
    <property type="evidence" value="ECO:0007669"/>
    <property type="project" value="UniProtKB-UniRule"/>
</dbReference>
<dbReference type="GO" id="GO:0005840">
    <property type="term" value="C:ribosome"/>
    <property type="evidence" value="ECO:0007669"/>
    <property type="project" value="EnsemblFungi"/>
</dbReference>
<dbReference type="Pfam" id="PF02798">
    <property type="entry name" value="GST_N"/>
    <property type="match status" value="1"/>
</dbReference>
<dbReference type="PANTHER" id="PTHR43986:SF1">
    <property type="entry name" value="ELONGATION FACTOR 1-GAMMA"/>
    <property type="match status" value="1"/>
</dbReference>
<dbReference type="KEGG" id="kng:KNAG_0H00340"/>
<dbReference type="SUPFAM" id="SSF47616">
    <property type="entry name" value="GST C-terminal domain-like"/>
    <property type="match status" value="1"/>
</dbReference>
<dbReference type="FunFam" id="3.40.30.10:FF:000142">
    <property type="entry name" value="Elongation factor 1 gamma"/>
    <property type="match status" value="1"/>
</dbReference>
<evidence type="ECO:0000256" key="4">
    <source>
        <dbReference type="SAM" id="MobiDB-lite"/>
    </source>
</evidence>
<dbReference type="SFLD" id="SFLDS00019">
    <property type="entry name" value="Glutathione_Transferase_(cytos"/>
    <property type="match status" value="1"/>
</dbReference>
<reference evidence="8 9" key="1">
    <citation type="journal article" date="2011" name="Proc. Natl. Acad. Sci. U.S.A.">
        <title>Evolutionary erosion of yeast sex chromosomes by mating-type switching accidents.</title>
        <authorList>
            <person name="Gordon J.L."/>
            <person name="Armisen D."/>
            <person name="Proux-Wera E."/>
            <person name="Oheigeartaigh S.S."/>
            <person name="Byrne K.P."/>
            <person name="Wolfe K.H."/>
        </authorList>
    </citation>
    <scope>NUCLEOTIDE SEQUENCE [LARGE SCALE GENOMIC DNA]</scope>
    <source>
        <strain evidence="9">ATCC MYA-139 / BCRC 22969 / CBS 8797 / CCRC 22969 / KCTC 17520 / NBRC 10181 / NCYC 3082</strain>
    </source>
</reference>
<evidence type="ECO:0000256" key="1">
    <source>
        <dbReference type="ARBA" id="ARBA00022768"/>
    </source>
</evidence>
<evidence type="ECO:0000256" key="3">
    <source>
        <dbReference type="PROSITE-ProRule" id="PRU00519"/>
    </source>
</evidence>
<dbReference type="InterPro" id="IPR004046">
    <property type="entry name" value="GST_C"/>
</dbReference>
<dbReference type="FunFam" id="3.30.70.1010:FF:000001">
    <property type="entry name" value="Elongation factor 1-gamma 1"/>
    <property type="match status" value="1"/>
</dbReference>
<gene>
    <name evidence="8" type="primary">KNAG0H00340</name>
    <name evidence="8" type="ordered locus">KNAG_0H00340</name>
</gene>
<dbReference type="InterPro" id="IPR036249">
    <property type="entry name" value="Thioredoxin-like_sf"/>
</dbReference>
<evidence type="ECO:0000313" key="8">
    <source>
        <dbReference type="EMBL" id="CCK71450.1"/>
    </source>
</evidence>
<dbReference type="SUPFAM" id="SSF89942">
    <property type="entry name" value="eEF1-gamma domain"/>
    <property type="match status" value="1"/>
</dbReference>
<dbReference type="PROSITE" id="PS50040">
    <property type="entry name" value="EF1G_C"/>
    <property type="match status" value="1"/>
</dbReference>
<dbReference type="GO" id="GO:0005634">
    <property type="term" value="C:nucleus"/>
    <property type="evidence" value="ECO:0007669"/>
    <property type="project" value="TreeGrafter"/>
</dbReference>
<feature type="domain" description="GST N-terminal" evidence="6">
    <location>
        <begin position="1"/>
        <end position="79"/>
    </location>
</feature>
<organism evidence="8 9">
    <name type="scientific">Huiozyma naganishii (strain ATCC MYA-139 / BCRC 22969 / CBS 8797 / KCTC 17520 / NBRC 10181 / NCYC 3082 / Yp74L-3)</name>
    <name type="common">Yeast</name>
    <name type="synonym">Kazachstania naganishii</name>
    <dbReference type="NCBI Taxonomy" id="1071383"/>
    <lineage>
        <taxon>Eukaryota</taxon>
        <taxon>Fungi</taxon>
        <taxon>Dikarya</taxon>
        <taxon>Ascomycota</taxon>
        <taxon>Saccharomycotina</taxon>
        <taxon>Saccharomycetes</taxon>
        <taxon>Saccharomycetales</taxon>
        <taxon>Saccharomycetaceae</taxon>
        <taxon>Huiozyma</taxon>
    </lineage>
</organism>
<dbReference type="Gene3D" id="1.20.1050.10">
    <property type="match status" value="1"/>
</dbReference>
<evidence type="ECO:0000259" key="5">
    <source>
        <dbReference type="PROSITE" id="PS50040"/>
    </source>
</evidence>
<proteinExistence type="predicted"/>
<dbReference type="Pfam" id="PF00043">
    <property type="entry name" value="GST_C"/>
    <property type="match status" value="1"/>
</dbReference>
<dbReference type="Proteomes" id="UP000006310">
    <property type="component" value="Chromosome 8"/>
</dbReference>
<dbReference type="eggNOG" id="KOG1627">
    <property type="taxonomic scope" value="Eukaryota"/>
</dbReference>
<dbReference type="OMA" id="VQWATEN"/>
<dbReference type="InterPro" id="IPR050802">
    <property type="entry name" value="EF-GSTs"/>
</dbReference>
<dbReference type="Pfam" id="PF00647">
    <property type="entry name" value="EF1G"/>
    <property type="match status" value="1"/>
</dbReference>
<dbReference type="OrthoDB" id="249703at2759"/>
<dbReference type="InterPro" id="IPR036282">
    <property type="entry name" value="Glutathione-S-Trfase_C_sf"/>
</dbReference>